<keyword evidence="3" id="KW-0812">Transmembrane</keyword>
<gene>
    <name evidence="4" type="ORF">FNA46_20955</name>
</gene>
<keyword evidence="5" id="KW-1185">Reference proteome</keyword>
<dbReference type="Proteomes" id="UP000316801">
    <property type="component" value="Unassembled WGS sequence"/>
</dbReference>
<feature type="region of interest" description="Disordered" evidence="2">
    <location>
        <begin position="250"/>
        <end position="295"/>
    </location>
</feature>
<evidence type="ECO:0000313" key="4">
    <source>
        <dbReference type="EMBL" id="TRL35145.1"/>
    </source>
</evidence>
<feature type="transmembrane region" description="Helical" evidence="3">
    <location>
        <begin position="69"/>
        <end position="89"/>
    </location>
</feature>
<evidence type="ECO:0000256" key="3">
    <source>
        <dbReference type="SAM" id="Phobius"/>
    </source>
</evidence>
<feature type="transmembrane region" description="Helical" evidence="3">
    <location>
        <begin position="163"/>
        <end position="181"/>
    </location>
</feature>
<evidence type="ECO:0000256" key="1">
    <source>
        <dbReference type="SAM" id="Coils"/>
    </source>
</evidence>
<feature type="coiled-coil region" evidence="1">
    <location>
        <begin position="521"/>
        <end position="572"/>
    </location>
</feature>
<feature type="compositionally biased region" description="Low complexity" evidence="2">
    <location>
        <begin position="791"/>
        <end position="802"/>
    </location>
</feature>
<feature type="region of interest" description="Disordered" evidence="2">
    <location>
        <begin position="676"/>
        <end position="708"/>
    </location>
</feature>
<name>A0A549SZW1_9HYPH</name>
<dbReference type="NCBIfam" id="TIGR02302">
    <property type="entry name" value="aProt_lowcomp"/>
    <property type="match status" value="1"/>
</dbReference>
<comment type="caution">
    <text evidence="4">The sequence shown here is derived from an EMBL/GenBank/DDBJ whole genome shotgun (WGS) entry which is preliminary data.</text>
</comment>
<proteinExistence type="predicted"/>
<accession>A0A549SZW1</accession>
<dbReference type="Pfam" id="PF13779">
    <property type="entry name" value="DUF4175"/>
    <property type="match status" value="1"/>
</dbReference>
<feature type="region of interest" description="Disordered" evidence="2">
    <location>
        <begin position="791"/>
        <end position="844"/>
    </location>
</feature>
<evidence type="ECO:0000256" key="2">
    <source>
        <dbReference type="SAM" id="MobiDB-lite"/>
    </source>
</evidence>
<dbReference type="AlphaFoldDB" id="A0A549SZW1"/>
<feature type="region of interest" description="Disordered" evidence="2">
    <location>
        <begin position="626"/>
        <end position="645"/>
    </location>
</feature>
<feature type="compositionally biased region" description="Low complexity" evidence="2">
    <location>
        <begin position="271"/>
        <end position="295"/>
    </location>
</feature>
<feature type="compositionally biased region" description="Low complexity" evidence="2">
    <location>
        <begin position="626"/>
        <end position="644"/>
    </location>
</feature>
<reference evidence="4 5" key="1">
    <citation type="submission" date="2019-07" db="EMBL/GenBank/DDBJ databases">
        <title>Ln-dependent methylotrophs.</title>
        <authorList>
            <person name="Tani A."/>
        </authorList>
    </citation>
    <scope>NUCLEOTIDE SEQUENCE [LARGE SCALE GENOMIC DNA]</scope>
    <source>
        <strain evidence="4 5">SM12</strain>
    </source>
</reference>
<keyword evidence="1" id="KW-0175">Coiled coil</keyword>
<feature type="coiled-coil region" evidence="1">
    <location>
        <begin position="711"/>
        <end position="738"/>
    </location>
</feature>
<feature type="transmembrane region" description="Helical" evidence="3">
    <location>
        <begin position="40"/>
        <end position="63"/>
    </location>
</feature>
<organism evidence="4 5">
    <name type="scientific">Rhizobium straminoryzae</name>
    <dbReference type="NCBI Taxonomy" id="1387186"/>
    <lineage>
        <taxon>Bacteria</taxon>
        <taxon>Pseudomonadati</taxon>
        <taxon>Pseudomonadota</taxon>
        <taxon>Alphaproteobacteria</taxon>
        <taxon>Hyphomicrobiales</taxon>
        <taxon>Rhizobiaceae</taxon>
        <taxon>Rhizobium/Agrobacterium group</taxon>
        <taxon>Rhizobium</taxon>
    </lineage>
</organism>
<dbReference type="RefSeq" id="WP_143127159.1">
    <property type="nucleotide sequence ID" value="NZ_VJMG01000069.1"/>
</dbReference>
<keyword evidence="3" id="KW-1133">Transmembrane helix</keyword>
<keyword evidence="3" id="KW-0472">Membrane</keyword>
<feature type="compositionally biased region" description="Low complexity" evidence="2">
    <location>
        <begin position="682"/>
        <end position="705"/>
    </location>
</feature>
<dbReference type="EMBL" id="VJMG01000069">
    <property type="protein sequence ID" value="TRL35145.1"/>
    <property type="molecule type" value="Genomic_DNA"/>
</dbReference>
<evidence type="ECO:0000313" key="5">
    <source>
        <dbReference type="Proteomes" id="UP000316801"/>
    </source>
</evidence>
<sequence length="882" mass="98044">MSRNRMSFTRKGAFEAHPDLARRVAAKRAVARFVLFCERLAPLLLAPLSVVALFLATGWFGLFRHMPEILRWVVFGLFIFAFLSALLPFGRLRWPAASDADRLLEARNHLPHQPVAVQEDEPAFETPFARALWKEHQLRMARRIAALDAGLPQPDIARHDRHGLRALPALLLVAAFAYSFSNGGGSPMDVFAPSLPAAKVNPDLRVDAWLTPPAYTGRAPIFLTGREAPVTGSVRLPQYSELTVRVTGGEGDERVQFSPLEGASGKRLAPEGDAATAPASAAQQPAGATGQPLGPRTYKMKVAESGDLTVNGQQWLFDVIADRAPEIAFDRQPRRAVNGALEIGFTGKDDYGIQKAFALIEPVEPQDDGAKPLYPLPEFKLDLPRQNSRDIKGLTSRNLTEHPLAGKRVRITLVAVDGAGQEGRSPSVEMVLPARRFNEPLAAAVAEQRQVFALDTRKMPRAIALNEALALRADETIPNLSHFLLIRSALERMKLARSDQQLKDTADYLWEIALGIEDGNLSQAERRLRDAQQALSDALQNNASQEEIARLMKELREAMQNFMSELAQRMQNMPQSEQNMQAQNVIRQRDLQNMMDQIENLARSGNRDAAQQMLSELQRMMNNLQAGRPQRPQQGQQQQTSRMRQQIDKLGEIMQEQQRLMDQTFQMDQALRDRMQRGDPDQQPYEQGQNPQGQQQPGQQQGQQPLDQMTAEQLREALKNLRAQQEGLGKKLQELQQGLRDLGMQPGDGFGEAQREMGNAGEALGKGRGDQAVEGQGNALNALRQGAQSMMQQMMQAMQQGRGQQGQGPGEGQASQGGQNGRDPLGRPRATAGPEFGDQVKVPDEIDVQRAREILDAIRERLGNMMSGEEERRYLERLLDIR</sequence>
<dbReference type="InterPro" id="IPR012683">
    <property type="entry name" value="CHP02302_TM"/>
</dbReference>
<protein>
    <submittedName>
        <fullName evidence="4">TIGR02302 family protein</fullName>
    </submittedName>
</protein>